<organism evidence="1 2">
    <name type="scientific">Enterococcus cecorum</name>
    <dbReference type="NCBI Taxonomy" id="44008"/>
    <lineage>
        <taxon>Bacteria</taxon>
        <taxon>Bacillati</taxon>
        <taxon>Bacillota</taxon>
        <taxon>Bacilli</taxon>
        <taxon>Lactobacillales</taxon>
        <taxon>Enterococcaceae</taxon>
        <taxon>Enterococcus</taxon>
    </lineage>
</organism>
<sequence>MYNNTLKVSECLSIMKKFNVHMSEPSFRQAIRKNQVKNTVLNSKKEGIRIPFASLINFLIPKLQGNYDAYELGMFYKENTFFSNPLPTSGIGEFHSILAPTIYSNEYIYVVENSHGGTYSSFRLAIDYENMIIHVYEDIDLIRTSMINFINSIIIVDIWNKLDVEITDELLEKSFVNIYCSSRNTIYSTIQSYSLKTGEFTEVQKPIYSRFQELMGGYEHG</sequence>
<protein>
    <submittedName>
        <fullName evidence="1">Uncharacterized protein</fullName>
    </submittedName>
</protein>
<dbReference type="AlphaFoldDB" id="A0A7X9NNY5"/>
<evidence type="ECO:0000313" key="1">
    <source>
        <dbReference type="EMBL" id="NME50903.1"/>
    </source>
</evidence>
<dbReference type="EMBL" id="JABAFV010000047">
    <property type="protein sequence ID" value="NME50903.1"/>
    <property type="molecule type" value="Genomic_DNA"/>
</dbReference>
<comment type="caution">
    <text evidence="1">The sequence shown here is derived from an EMBL/GenBank/DDBJ whole genome shotgun (WGS) entry which is preliminary data.</text>
</comment>
<evidence type="ECO:0000313" key="2">
    <source>
        <dbReference type="Proteomes" id="UP000588071"/>
    </source>
</evidence>
<proteinExistence type="predicted"/>
<gene>
    <name evidence="1" type="ORF">HF857_12125</name>
</gene>
<name>A0A7X9NNY5_9ENTE</name>
<accession>A0A7X9NNY5</accession>
<reference evidence="1 2" key="1">
    <citation type="submission" date="2020-04" db="EMBL/GenBank/DDBJ databases">
        <authorList>
            <person name="Hitch T.C.A."/>
            <person name="Wylensek D."/>
            <person name="Clavel T."/>
        </authorList>
    </citation>
    <scope>NUCLEOTIDE SEQUENCE [LARGE SCALE GENOMIC DNA]</scope>
    <source>
        <strain evidence="1 2">WCA-380-WT-3C</strain>
    </source>
</reference>
<dbReference type="Proteomes" id="UP000588071">
    <property type="component" value="Unassembled WGS sequence"/>
</dbReference>
<dbReference type="RefSeq" id="WP_168932094.1">
    <property type="nucleotide sequence ID" value="NZ_JABAFV010000047.1"/>
</dbReference>